<sequence>MQQIWEWWCRLSRRNRVISGGLVVMCVLGMGWFLSRPAPVADALPPAGPPPAQVHSARRGSSQSHAASETRIFVDVQGAVRRPGLYQFAAGKRIADAITAAGGATEKLDRRRVNLATRLVDQQQVYLPRKGERETPSASPVAPAAPGGPVSATSGSGSGQQTAINLNTATVTDLQQLTGIGAKKAQKIVDYRTEHGDFKTVKDLTQVPGFGEKTVENLGSHLTTE</sequence>
<dbReference type="Proteomes" id="UP000886822">
    <property type="component" value="Unassembled WGS sequence"/>
</dbReference>
<evidence type="ECO:0000256" key="2">
    <source>
        <dbReference type="SAM" id="Phobius"/>
    </source>
</evidence>
<dbReference type="AlphaFoldDB" id="A0A9D1U551"/>
<dbReference type="NCBIfam" id="TIGR00426">
    <property type="entry name" value="competence protein ComEA helix-hairpin-helix repeat region"/>
    <property type="match status" value="1"/>
</dbReference>
<feature type="compositionally biased region" description="Low complexity" evidence="1">
    <location>
        <begin position="136"/>
        <end position="161"/>
    </location>
</feature>
<dbReference type="InterPro" id="IPR010994">
    <property type="entry name" value="RuvA_2-like"/>
</dbReference>
<feature type="region of interest" description="Disordered" evidence="1">
    <location>
        <begin position="124"/>
        <end position="161"/>
    </location>
</feature>
<dbReference type="InterPro" id="IPR004509">
    <property type="entry name" value="Competence_ComEA_HhH"/>
</dbReference>
<dbReference type="GO" id="GO:0003677">
    <property type="term" value="F:DNA binding"/>
    <property type="evidence" value="ECO:0007669"/>
    <property type="project" value="InterPro"/>
</dbReference>
<evidence type="ECO:0000313" key="4">
    <source>
        <dbReference type="EMBL" id="HIW72386.1"/>
    </source>
</evidence>
<feature type="transmembrane region" description="Helical" evidence="2">
    <location>
        <begin position="17"/>
        <end position="35"/>
    </location>
</feature>
<reference evidence="4" key="1">
    <citation type="journal article" date="2021" name="PeerJ">
        <title>Extensive microbial diversity within the chicken gut microbiome revealed by metagenomics and culture.</title>
        <authorList>
            <person name="Gilroy R."/>
            <person name="Ravi A."/>
            <person name="Getino M."/>
            <person name="Pursley I."/>
            <person name="Horton D.L."/>
            <person name="Alikhan N.F."/>
            <person name="Baker D."/>
            <person name="Gharbi K."/>
            <person name="Hall N."/>
            <person name="Watson M."/>
            <person name="Adriaenssens E.M."/>
            <person name="Foster-Nyarko E."/>
            <person name="Jarju S."/>
            <person name="Secka A."/>
            <person name="Antonio M."/>
            <person name="Oren A."/>
            <person name="Chaudhuri R.R."/>
            <person name="La Ragione R."/>
            <person name="Hildebrand F."/>
            <person name="Pallen M.J."/>
        </authorList>
    </citation>
    <scope>NUCLEOTIDE SEQUENCE</scope>
    <source>
        <strain evidence="4">CHK173-259</strain>
    </source>
</reference>
<gene>
    <name evidence="4" type="ORF">H9875_07150</name>
</gene>
<dbReference type="InterPro" id="IPR019554">
    <property type="entry name" value="Soluble_ligand-bd"/>
</dbReference>
<evidence type="ECO:0000256" key="1">
    <source>
        <dbReference type="SAM" id="MobiDB-lite"/>
    </source>
</evidence>
<dbReference type="GO" id="GO:0006281">
    <property type="term" value="P:DNA repair"/>
    <property type="evidence" value="ECO:0007669"/>
    <property type="project" value="InterPro"/>
</dbReference>
<dbReference type="EMBL" id="DXGJ01000055">
    <property type="protein sequence ID" value="HIW72386.1"/>
    <property type="molecule type" value="Genomic_DNA"/>
</dbReference>
<feature type="domain" description="Helix-hairpin-helix DNA-binding motif class 1" evidence="3">
    <location>
        <begin position="172"/>
        <end position="191"/>
    </location>
</feature>
<comment type="caution">
    <text evidence="4">The sequence shown here is derived from an EMBL/GenBank/DDBJ whole genome shotgun (WGS) entry which is preliminary data.</text>
</comment>
<dbReference type="GO" id="GO:0015627">
    <property type="term" value="C:type II protein secretion system complex"/>
    <property type="evidence" value="ECO:0007669"/>
    <property type="project" value="TreeGrafter"/>
</dbReference>
<reference evidence="4" key="2">
    <citation type="submission" date="2021-04" db="EMBL/GenBank/DDBJ databases">
        <authorList>
            <person name="Gilroy R."/>
        </authorList>
    </citation>
    <scope>NUCLEOTIDE SEQUENCE</scope>
    <source>
        <strain evidence="4">CHK173-259</strain>
    </source>
</reference>
<proteinExistence type="predicted"/>
<feature type="region of interest" description="Disordered" evidence="1">
    <location>
        <begin position="44"/>
        <end position="68"/>
    </location>
</feature>
<keyword evidence="2" id="KW-0472">Membrane</keyword>
<dbReference type="Pfam" id="PF12836">
    <property type="entry name" value="HHH_3"/>
    <property type="match status" value="1"/>
</dbReference>
<accession>A0A9D1U551</accession>
<dbReference type="SMART" id="SM00278">
    <property type="entry name" value="HhH1"/>
    <property type="match status" value="2"/>
</dbReference>
<name>A0A9D1U551_9LACO</name>
<evidence type="ECO:0000313" key="5">
    <source>
        <dbReference type="Proteomes" id="UP000886822"/>
    </source>
</evidence>
<protein>
    <submittedName>
        <fullName evidence="4">Helix-hairpin-helix domain-containing protein</fullName>
    </submittedName>
</protein>
<dbReference type="Gene3D" id="1.10.150.280">
    <property type="entry name" value="AF1531-like domain"/>
    <property type="match status" value="1"/>
</dbReference>
<dbReference type="SUPFAM" id="SSF47781">
    <property type="entry name" value="RuvA domain 2-like"/>
    <property type="match status" value="1"/>
</dbReference>
<keyword evidence="2" id="KW-1133">Transmembrane helix</keyword>
<organism evidence="4 5">
    <name type="scientific">Candidatus Levilactobacillus faecigallinarum</name>
    <dbReference type="NCBI Taxonomy" id="2838638"/>
    <lineage>
        <taxon>Bacteria</taxon>
        <taxon>Bacillati</taxon>
        <taxon>Bacillota</taxon>
        <taxon>Bacilli</taxon>
        <taxon>Lactobacillales</taxon>
        <taxon>Lactobacillaceae</taxon>
        <taxon>Levilactobacillus</taxon>
    </lineage>
</organism>
<dbReference type="PANTHER" id="PTHR21180:SF32">
    <property type="entry name" value="ENDONUCLEASE_EXONUCLEASE_PHOSPHATASE FAMILY DOMAIN-CONTAINING PROTEIN 1"/>
    <property type="match status" value="1"/>
</dbReference>
<dbReference type="PANTHER" id="PTHR21180">
    <property type="entry name" value="ENDONUCLEASE/EXONUCLEASE/PHOSPHATASE FAMILY DOMAIN-CONTAINING PROTEIN 1"/>
    <property type="match status" value="1"/>
</dbReference>
<dbReference type="Pfam" id="PF10531">
    <property type="entry name" value="SLBB"/>
    <property type="match status" value="1"/>
</dbReference>
<dbReference type="InterPro" id="IPR051675">
    <property type="entry name" value="Endo/Exo/Phosphatase_dom_1"/>
</dbReference>
<dbReference type="GO" id="GO:0015628">
    <property type="term" value="P:protein secretion by the type II secretion system"/>
    <property type="evidence" value="ECO:0007669"/>
    <property type="project" value="TreeGrafter"/>
</dbReference>
<feature type="domain" description="Helix-hairpin-helix DNA-binding motif class 1" evidence="3">
    <location>
        <begin position="202"/>
        <end position="221"/>
    </location>
</feature>
<keyword evidence="2" id="KW-0812">Transmembrane</keyword>
<evidence type="ECO:0000259" key="3">
    <source>
        <dbReference type="SMART" id="SM00278"/>
    </source>
</evidence>
<dbReference type="InterPro" id="IPR003583">
    <property type="entry name" value="Hlx-hairpin-Hlx_DNA-bd_motif"/>
</dbReference>